<keyword evidence="4" id="KW-0680">Restriction system</keyword>
<dbReference type="GO" id="GO:0044027">
    <property type="term" value="P:negative regulation of gene expression via chromosomal CpG island methylation"/>
    <property type="evidence" value="ECO:0007669"/>
    <property type="project" value="TreeGrafter"/>
</dbReference>
<dbReference type="InterPro" id="IPR050390">
    <property type="entry name" value="C5-Methyltransferase"/>
</dbReference>
<evidence type="ECO:0000256" key="1">
    <source>
        <dbReference type="ARBA" id="ARBA00022603"/>
    </source>
</evidence>
<accession>A0A2M8G9M2</accession>
<dbReference type="InterPro" id="IPR018117">
    <property type="entry name" value="C5_DNA_meth_AS"/>
</dbReference>
<dbReference type="AlphaFoldDB" id="A0A2M8G9M2"/>
<dbReference type="Gene3D" id="3.90.120.10">
    <property type="entry name" value="DNA Methylase, subunit A, domain 2"/>
    <property type="match status" value="1"/>
</dbReference>
<dbReference type="CDD" id="cd00315">
    <property type="entry name" value="Cyt_C5_DNA_methylase"/>
    <property type="match status" value="1"/>
</dbReference>
<dbReference type="GO" id="GO:0003677">
    <property type="term" value="F:DNA binding"/>
    <property type="evidence" value="ECO:0007669"/>
    <property type="project" value="TreeGrafter"/>
</dbReference>
<keyword evidence="2 5" id="KW-0808">Transferase</keyword>
<organism evidence="8 9">
    <name type="scientific">Candidatus Tagabacteria bacterium CG_4_8_14_3_um_filter_41_8</name>
    <dbReference type="NCBI Taxonomy" id="1975018"/>
    <lineage>
        <taxon>Bacteria</taxon>
        <taxon>Candidatus Tagaibacteriota</taxon>
    </lineage>
</organism>
<dbReference type="InterPro" id="IPR029063">
    <property type="entry name" value="SAM-dependent_MTases_sf"/>
</dbReference>
<evidence type="ECO:0000256" key="4">
    <source>
        <dbReference type="ARBA" id="ARBA00022747"/>
    </source>
</evidence>
<dbReference type="PANTHER" id="PTHR10629">
    <property type="entry name" value="CYTOSINE-SPECIFIC METHYLTRANSFERASE"/>
    <property type="match status" value="1"/>
</dbReference>
<evidence type="ECO:0000313" key="9">
    <source>
        <dbReference type="Proteomes" id="UP000229041"/>
    </source>
</evidence>
<comment type="catalytic activity">
    <reaction evidence="7">
        <text>a 2'-deoxycytidine in DNA + S-adenosyl-L-methionine = a 5-methyl-2'-deoxycytidine in DNA + S-adenosyl-L-homocysteine + H(+)</text>
        <dbReference type="Rhea" id="RHEA:13681"/>
        <dbReference type="Rhea" id="RHEA-COMP:11369"/>
        <dbReference type="Rhea" id="RHEA-COMP:11370"/>
        <dbReference type="ChEBI" id="CHEBI:15378"/>
        <dbReference type="ChEBI" id="CHEBI:57856"/>
        <dbReference type="ChEBI" id="CHEBI:59789"/>
        <dbReference type="ChEBI" id="CHEBI:85452"/>
        <dbReference type="ChEBI" id="CHEBI:85454"/>
        <dbReference type="EC" id="2.1.1.37"/>
    </reaction>
</comment>
<evidence type="ECO:0000256" key="6">
    <source>
        <dbReference type="RuleBase" id="RU000416"/>
    </source>
</evidence>
<dbReference type="NCBIfam" id="TIGR00675">
    <property type="entry name" value="dcm"/>
    <property type="match status" value="1"/>
</dbReference>
<dbReference type="PROSITE" id="PS00094">
    <property type="entry name" value="C5_MTASE_1"/>
    <property type="match status" value="1"/>
</dbReference>
<evidence type="ECO:0000256" key="3">
    <source>
        <dbReference type="ARBA" id="ARBA00022691"/>
    </source>
</evidence>
<dbReference type="PRINTS" id="PR00105">
    <property type="entry name" value="C5METTRFRASE"/>
</dbReference>
<dbReference type="Pfam" id="PF00145">
    <property type="entry name" value="DNA_methylase"/>
    <property type="match status" value="1"/>
</dbReference>
<name>A0A2M8G9M2_9BACT</name>
<dbReference type="Gene3D" id="3.40.50.150">
    <property type="entry name" value="Vaccinia Virus protein VP39"/>
    <property type="match status" value="1"/>
</dbReference>
<keyword evidence="3 5" id="KW-0949">S-adenosyl-L-methionine</keyword>
<protein>
    <recommendedName>
        <fullName evidence="7">Cytosine-specific methyltransferase</fullName>
        <ecNumber evidence="7">2.1.1.37</ecNumber>
    </recommendedName>
</protein>
<reference evidence="9" key="1">
    <citation type="submission" date="2017-09" db="EMBL/GenBank/DDBJ databases">
        <title>Depth-based differentiation of microbial function through sediment-hosted aquifers and enrichment of novel symbionts in the deep terrestrial subsurface.</title>
        <authorList>
            <person name="Probst A.J."/>
            <person name="Ladd B."/>
            <person name="Jarett J.K."/>
            <person name="Geller-Mcgrath D.E."/>
            <person name="Sieber C.M.K."/>
            <person name="Emerson J.B."/>
            <person name="Anantharaman K."/>
            <person name="Thomas B.C."/>
            <person name="Malmstrom R."/>
            <person name="Stieglmeier M."/>
            <person name="Klingl A."/>
            <person name="Woyke T."/>
            <person name="Ryan C.M."/>
            <person name="Banfield J.F."/>
        </authorList>
    </citation>
    <scope>NUCLEOTIDE SEQUENCE [LARGE SCALE GENOMIC DNA]</scope>
</reference>
<dbReference type="PANTHER" id="PTHR10629:SF52">
    <property type="entry name" value="DNA (CYTOSINE-5)-METHYLTRANSFERASE 1"/>
    <property type="match status" value="1"/>
</dbReference>
<dbReference type="PROSITE" id="PS51679">
    <property type="entry name" value="SAM_MT_C5"/>
    <property type="match status" value="1"/>
</dbReference>
<sequence>MAKRKKIRHNLTAADFFAGIGGLRLGFKKAGYRFVYANDNDKFCCQTYRLNFGEIDSRDIRNIDPDSVPDFDILLAGFPCQPFSMVGKRNGLEDDRGKLFFHIVRFLNAKHPKAFLLENVKHLLYQNGGKTFKRILASLEWAGYKVFYQTLNSKDFGVPQYRERLFIAGFSDHLVQFRFPVRKKSKTLKDILERKVDEFYYLSERYYRGLLAHKRRHSKSGNGFGCEIANLNGIARTLVAGNMGRERNLIRDKPNGKNRWGIRRLTIRECARLQGFPDSFKFPVSITQAYKQLGNAVTVTVAETLAKKVARTLVQ</sequence>
<gene>
    <name evidence="8" type="ORF">CO014_00205</name>
</gene>
<dbReference type="GO" id="GO:0032259">
    <property type="term" value="P:methylation"/>
    <property type="evidence" value="ECO:0007669"/>
    <property type="project" value="UniProtKB-KW"/>
</dbReference>
<proteinExistence type="inferred from homology"/>
<keyword evidence="1 5" id="KW-0489">Methyltransferase</keyword>
<evidence type="ECO:0000313" key="8">
    <source>
        <dbReference type="EMBL" id="PJC70170.1"/>
    </source>
</evidence>
<dbReference type="EC" id="2.1.1.37" evidence="7"/>
<dbReference type="InterPro" id="IPR001525">
    <property type="entry name" value="C5_MeTfrase"/>
</dbReference>
<dbReference type="PROSITE" id="PS00095">
    <property type="entry name" value="C5_MTASE_2"/>
    <property type="match status" value="1"/>
</dbReference>
<evidence type="ECO:0000256" key="2">
    <source>
        <dbReference type="ARBA" id="ARBA00022679"/>
    </source>
</evidence>
<dbReference type="Proteomes" id="UP000229041">
    <property type="component" value="Unassembled WGS sequence"/>
</dbReference>
<evidence type="ECO:0000256" key="7">
    <source>
        <dbReference type="RuleBase" id="RU000417"/>
    </source>
</evidence>
<dbReference type="EMBL" id="PFQR01000005">
    <property type="protein sequence ID" value="PJC70170.1"/>
    <property type="molecule type" value="Genomic_DNA"/>
</dbReference>
<dbReference type="GO" id="GO:0009307">
    <property type="term" value="P:DNA restriction-modification system"/>
    <property type="evidence" value="ECO:0007669"/>
    <property type="project" value="UniProtKB-KW"/>
</dbReference>
<dbReference type="InterPro" id="IPR031303">
    <property type="entry name" value="C5_meth_CS"/>
</dbReference>
<evidence type="ECO:0000256" key="5">
    <source>
        <dbReference type="PROSITE-ProRule" id="PRU01016"/>
    </source>
</evidence>
<feature type="active site" evidence="5">
    <location>
        <position position="80"/>
    </location>
</feature>
<comment type="similarity">
    <text evidence="5 6">Belongs to the class I-like SAM-binding methyltransferase superfamily. C5-methyltransferase family.</text>
</comment>
<comment type="caution">
    <text evidence="8">The sequence shown here is derived from an EMBL/GenBank/DDBJ whole genome shotgun (WGS) entry which is preliminary data.</text>
</comment>
<dbReference type="GO" id="GO:0003886">
    <property type="term" value="F:DNA (cytosine-5-)-methyltransferase activity"/>
    <property type="evidence" value="ECO:0007669"/>
    <property type="project" value="UniProtKB-EC"/>
</dbReference>
<dbReference type="SUPFAM" id="SSF53335">
    <property type="entry name" value="S-adenosyl-L-methionine-dependent methyltransferases"/>
    <property type="match status" value="1"/>
</dbReference>